<dbReference type="Gene3D" id="2.70.70.10">
    <property type="entry name" value="Glucose Permease (Domain IIA)"/>
    <property type="match status" value="1"/>
</dbReference>
<sequence length="406" mass="44010">MAKVSRQEMFGQRSLPHTIVIARGEKVRHWTVRPWVALSLGTTALATLVGAAGVGSILLMGGPVLEAVQTRDAHTASAYEERIAELRRQLDRLTTRQAVDRTAVAERVDALLKQQAEITARFERLGPLLQQARDAGLVPSAMHRDEAVPQPERSTKLQDLSQPFSLNVSRDDPTAMTHLSDELLPTIRQSVDYFAEQQETQIASLTREADTKADRISDLLGSIGVDAPEPSEASGGPFVGSSVEDTFSQSLEELQQSLDLLDRLRRRTDRLPLADPLPGARMTSGFGSRTDPFLREPAYHTGIDFAAQTGTAIRPTAPGRVVSAGYAGGYGLMVEVDHGDGLSTRYGHMSRIAVAVGDQVTTTSTIGAVGSTGRSTGAHLHYEVRSHEEPVNPDRWIKAGRRLAAL</sequence>
<dbReference type="FunFam" id="2.70.70.10:FF:000006">
    <property type="entry name" value="M23 family peptidase"/>
    <property type="match status" value="1"/>
</dbReference>
<reference evidence="9 10" key="1">
    <citation type="submission" date="2016-10" db="EMBL/GenBank/DDBJ databases">
        <authorList>
            <person name="de Groot N.N."/>
        </authorList>
    </citation>
    <scope>NUCLEOTIDE SEQUENCE [LARGE SCALE GENOMIC DNA]</scope>
    <source>
        <strain evidence="10">L7-484,KACC 16230,DSM 25025</strain>
    </source>
</reference>
<dbReference type="Proteomes" id="UP000198793">
    <property type="component" value="Unassembled WGS sequence"/>
</dbReference>
<organism evidence="9 10">
    <name type="scientific">Aureimonas jatrophae</name>
    <dbReference type="NCBI Taxonomy" id="1166073"/>
    <lineage>
        <taxon>Bacteria</taxon>
        <taxon>Pseudomonadati</taxon>
        <taxon>Pseudomonadota</taxon>
        <taxon>Alphaproteobacteria</taxon>
        <taxon>Hyphomicrobiales</taxon>
        <taxon>Aurantimonadaceae</taxon>
        <taxon>Aureimonas</taxon>
    </lineage>
</organism>
<dbReference type="AlphaFoldDB" id="A0A1H0ME51"/>
<evidence type="ECO:0000256" key="6">
    <source>
        <dbReference type="ARBA" id="ARBA00023049"/>
    </source>
</evidence>
<dbReference type="CDD" id="cd12797">
    <property type="entry name" value="M23_peptidase"/>
    <property type="match status" value="1"/>
</dbReference>
<dbReference type="PANTHER" id="PTHR21666">
    <property type="entry name" value="PEPTIDASE-RELATED"/>
    <property type="match status" value="1"/>
</dbReference>
<keyword evidence="2" id="KW-0645">Protease</keyword>
<name>A0A1H0ME51_9HYPH</name>
<keyword evidence="7" id="KW-0472">Membrane</keyword>
<feature type="domain" description="M23ase beta-sheet core" evidence="8">
    <location>
        <begin position="299"/>
        <end position="393"/>
    </location>
</feature>
<evidence type="ECO:0000256" key="5">
    <source>
        <dbReference type="ARBA" id="ARBA00022833"/>
    </source>
</evidence>
<evidence type="ECO:0000313" key="10">
    <source>
        <dbReference type="Proteomes" id="UP000198793"/>
    </source>
</evidence>
<dbReference type="GO" id="GO:0046872">
    <property type="term" value="F:metal ion binding"/>
    <property type="evidence" value="ECO:0007669"/>
    <property type="project" value="UniProtKB-KW"/>
</dbReference>
<evidence type="ECO:0000313" key="9">
    <source>
        <dbReference type="EMBL" id="SDO78546.1"/>
    </source>
</evidence>
<dbReference type="InterPro" id="IPR050570">
    <property type="entry name" value="Cell_wall_metabolism_enzyme"/>
</dbReference>
<evidence type="ECO:0000256" key="7">
    <source>
        <dbReference type="SAM" id="Phobius"/>
    </source>
</evidence>
<dbReference type="GO" id="GO:0004222">
    <property type="term" value="F:metalloendopeptidase activity"/>
    <property type="evidence" value="ECO:0007669"/>
    <property type="project" value="TreeGrafter"/>
</dbReference>
<dbReference type="InterPro" id="IPR016047">
    <property type="entry name" value="M23ase_b-sheet_dom"/>
</dbReference>
<evidence type="ECO:0000256" key="3">
    <source>
        <dbReference type="ARBA" id="ARBA00022723"/>
    </source>
</evidence>
<keyword evidence="6" id="KW-0482">Metalloprotease</keyword>
<dbReference type="STRING" id="1166073.SAMN05192530_11362"/>
<dbReference type="SUPFAM" id="SSF51261">
    <property type="entry name" value="Duplicated hybrid motif"/>
    <property type="match status" value="1"/>
</dbReference>
<dbReference type="EMBL" id="FNIT01000013">
    <property type="protein sequence ID" value="SDO78546.1"/>
    <property type="molecule type" value="Genomic_DNA"/>
</dbReference>
<dbReference type="RefSeq" id="WP_090676710.1">
    <property type="nucleotide sequence ID" value="NZ_FNIT01000013.1"/>
</dbReference>
<keyword evidence="5" id="KW-0862">Zinc</keyword>
<keyword evidence="4 9" id="KW-0378">Hydrolase</keyword>
<keyword evidence="3" id="KW-0479">Metal-binding</keyword>
<evidence type="ECO:0000256" key="1">
    <source>
        <dbReference type="ARBA" id="ARBA00001947"/>
    </source>
</evidence>
<keyword evidence="10" id="KW-1185">Reference proteome</keyword>
<proteinExistence type="predicted"/>
<keyword evidence="7" id="KW-1133">Transmembrane helix</keyword>
<dbReference type="GO" id="GO:0006508">
    <property type="term" value="P:proteolysis"/>
    <property type="evidence" value="ECO:0007669"/>
    <property type="project" value="UniProtKB-KW"/>
</dbReference>
<evidence type="ECO:0000256" key="2">
    <source>
        <dbReference type="ARBA" id="ARBA00022670"/>
    </source>
</evidence>
<dbReference type="InterPro" id="IPR011055">
    <property type="entry name" value="Dup_hybrid_motif"/>
</dbReference>
<dbReference type="Pfam" id="PF01551">
    <property type="entry name" value="Peptidase_M23"/>
    <property type="match status" value="1"/>
</dbReference>
<evidence type="ECO:0000259" key="8">
    <source>
        <dbReference type="Pfam" id="PF01551"/>
    </source>
</evidence>
<gene>
    <name evidence="9" type="ORF">SAMN05192530_11362</name>
</gene>
<protein>
    <submittedName>
        <fullName evidence="9">Murein DD-endopeptidase MepM and murein hydrolase activator NlpD, contain LysM domain</fullName>
    </submittedName>
</protein>
<dbReference type="PANTHER" id="PTHR21666:SF288">
    <property type="entry name" value="CELL DIVISION PROTEIN YTFB"/>
    <property type="match status" value="1"/>
</dbReference>
<evidence type="ECO:0000256" key="4">
    <source>
        <dbReference type="ARBA" id="ARBA00022801"/>
    </source>
</evidence>
<accession>A0A1H0ME51</accession>
<dbReference type="OrthoDB" id="9805070at2"/>
<keyword evidence="7" id="KW-0812">Transmembrane</keyword>
<feature type="transmembrane region" description="Helical" evidence="7">
    <location>
        <begin position="35"/>
        <end position="61"/>
    </location>
</feature>
<comment type="cofactor">
    <cofactor evidence="1">
        <name>Zn(2+)</name>
        <dbReference type="ChEBI" id="CHEBI:29105"/>
    </cofactor>
</comment>